<comment type="subcellular location">
    <subcellularLocation>
        <location evidence="1">Cell membrane</location>
        <topology evidence="1">Multi-pass membrane protein</topology>
    </subcellularLocation>
</comment>
<dbReference type="GO" id="GO:0005886">
    <property type="term" value="C:plasma membrane"/>
    <property type="evidence" value="ECO:0007669"/>
    <property type="project" value="UniProtKB-SubCell"/>
</dbReference>
<keyword evidence="5 6" id="KW-0472">Membrane</keyword>
<evidence type="ECO:0000256" key="4">
    <source>
        <dbReference type="ARBA" id="ARBA00022989"/>
    </source>
</evidence>
<gene>
    <name evidence="7" type="ORF">PL9631_660001</name>
</gene>
<reference evidence="7" key="1">
    <citation type="submission" date="2019-10" db="EMBL/GenBank/DDBJ databases">
        <authorList>
            <consortium name="Genoscope - CEA"/>
            <person name="William W."/>
        </authorList>
    </citation>
    <scope>NUCLEOTIDE SEQUENCE [LARGE SCALE GENOMIC DNA]</scope>
    <source>
        <strain evidence="7">BBR_PRJEB10994</strain>
    </source>
</reference>
<evidence type="ECO:0000313" key="7">
    <source>
        <dbReference type="EMBL" id="VXD22341.1"/>
    </source>
</evidence>
<feature type="transmembrane region" description="Helical" evidence="6">
    <location>
        <begin position="112"/>
        <end position="129"/>
    </location>
</feature>
<sequence length="470" mass="52199">MKNLLTRLDLSYLYVFLGEATLGLTFIFYILLARVLGPEEYGIFTSASALGAILALLIQFGLPVLLNREVSANAEVGSKLTSRFILLELLTSIPVFIILYPIAIFMGYNEQNTLIICYIVVFSEICRAIKMTLRGALKGMGWFRTETVFVALERAATVVISLGVLYATKSLTLVVISIVVVRLLDILVLLYYLSRKLPIWSPFTISDCWDSLRMAYPFALSGVLWILYYQVDLVMLQAIGSTVEAGYYSAAYKVMEMFFALPRVIFQVIFTRFAKYHANDPSRLPEQLYKATRLLLIGVLPAVIIAGFLQQILLPLIYGPEFQRSVYSLAILLPSLGISMFGNLAQRFLQATGQEKTLPNILFWTASGNVLINWFLIPQFGGPGAAIATLISEIALCLLGLQIMIRTPYSHIAKKIMGICLLSLFAAACPSFIIYGLNPSIGIALIMGSLLAILYLAQRRRFLGESNPLV</sequence>
<name>A0A7Z9BYI4_9CYAN</name>
<feature type="transmembrane region" description="Helical" evidence="6">
    <location>
        <begin position="43"/>
        <end position="65"/>
    </location>
</feature>
<dbReference type="CDD" id="cd13128">
    <property type="entry name" value="MATE_Wzx_like"/>
    <property type="match status" value="1"/>
</dbReference>
<keyword evidence="2" id="KW-1003">Cell membrane</keyword>
<feature type="transmembrane region" description="Helical" evidence="6">
    <location>
        <begin position="251"/>
        <end position="273"/>
    </location>
</feature>
<feature type="transmembrane region" description="Helical" evidence="6">
    <location>
        <begin position="383"/>
        <end position="404"/>
    </location>
</feature>
<dbReference type="OrthoDB" id="103403at2"/>
<organism evidence="7 8">
    <name type="scientific">Planktothrix paucivesiculata PCC 9631</name>
    <dbReference type="NCBI Taxonomy" id="671071"/>
    <lineage>
        <taxon>Bacteria</taxon>
        <taxon>Bacillati</taxon>
        <taxon>Cyanobacteriota</taxon>
        <taxon>Cyanophyceae</taxon>
        <taxon>Oscillatoriophycideae</taxon>
        <taxon>Oscillatoriales</taxon>
        <taxon>Microcoleaceae</taxon>
        <taxon>Planktothrix</taxon>
    </lineage>
</organism>
<feature type="transmembrane region" description="Helical" evidence="6">
    <location>
        <begin position="85"/>
        <end position="106"/>
    </location>
</feature>
<dbReference type="EMBL" id="CZCS02000208">
    <property type="protein sequence ID" value="VXD22341.1"/>
    <property type="molecule type" value="Genomic_DNA"/>
</dbReference>
<dbReference type="InterPro" id="IPR002797">
    <property type="entry name" value="Polysacc_synth"/>
</dbReference>
<protein>
    <submittedName>
        <fullName evidence="7">Lipopolysaccharide O-side chain biosynthesis protein (O-antigen transpoter)</fullName>
    </submittedName>
</protein>
<dbReference type="Pfam" id="PF01943">
    <property type="entry name" value="Polysacc_synt"/>
    <property type="match status" value="1"/>
</dbReference>
<feature type="transmembrane region" description="Helical" evidence="6">
    <location>
        <begin position="294"/>
        <end position="314"/>
    </location>
</feature>
<evidence type="ECO:0000256" key="1">
    <source>
        <dbReference type="ARBA" id="ARBA00004651"/>
    </source>
</evidence>
<keyword evidence="3 6" id="KW-0812">Transmembrane</keyword>
<dbReference type="RefSeq" id="WP_083620547.1">
    <property type="nucleotide sequence ID" value="NZ_LR735015.1"/>
</dbReference>
<dbReference type="AlphaFoldDB" id="A0A7Z9BYI4"/>
<evidence type="ECO:0000256" key="5">
    <source>
        <dbReference type="ARBA" id="ARBA00023136"/>
    </source>
</evidence>
<dbReference type="PANTHER" id="PTHR30250:SF11">
    <property type="entry name" value="O-ANTIGEN TRANSPORTER-RELATED"/>
    <property type="match status" value="1"/>
</dbReference>
<feature type="transmembrane region" description="Helical" evidence="6">
    <location>
        <begin position="441"/>
        <end position="457"/>
    </location>
</feature>
<feature type="transmembrane region" description="Helical" evidence="6">
    <location>
        <begin position="149"/>
        <end position="167"/>
    </location>
</feature>
<feature type="transmembrane region" description="Helical" evidence="6">
    <location>
        <begin position="357"/>
        <end position="377"/>
    </location>
</feature>
<feature type="transmembrane region" description="Helical" evidence="6">
    <location>
        <begin position="214"/>
        <end position="231"/>
    </location>
</feature>
<proteinExistence type="predicted"/>
<evidence type="ECO:0000256" key="2">
    <source>
        <dbReference type="ARBA" id="ARBA00022475"/>
    </source>
</evidence>
<keyword evidence="8" id="KW-1185">Reference proteome</keyword>
<dbReference type="PANTHER" id="PTHR30250">
    <property type="entry name" value="PST FAMILY PREDICTED COLANIC ACID TRANSPORTER"/>
    <property type="match status" value="1"/>
</dbReference>
<feature type="transmembrane region" description="Helical" evidence="6">
    <location>
        <begin position="326"/>
        <end position="345"/>
    </location>
</feature>
<evidence type="ECO:0000256" key="3">
    <source>
        <dbReference type="ARBA" id="ARBA00022692"/>
    </source>
</evidence>
<feature type="transmembrane region" description="Helical" evidence="6">
    <location>
        <begin position="416"/>
        <end position="435"/>
    </location>
</feature>
<comment type="caution">
    <text evidence="7">The sequence shown here is derived from an EMBL/GenBank/DDBJ whole genome shotgun (WGS) entry which is preliminary data.</text>
</comment>
<feature type="transmembrane region" description="Helical" evidence="6">
    <location>
        <begin position="173"/>
        <end position="193"/>
    </location>
</feature>
<dbReference type="Proteomes" id="UP000182190">
    <property type="component" value="Unassembled WGS sequence"/>
</dbReference>
<evidence type="ECO:0000256" key="6">
    <source>
        <dbReference type="SAM" id="Phobius"/>
    </source>
</evidence>
<evidence type="ECO:0000313" key="8">
    <source>
        <dbReference type="Proteomes" id="UP000182190"/>
    </source>
</evidence>
<dbReference type="InterPro" id="IPR050833">
    <property type="entry name" value="Poly_Biosynth_Transport"/>
</dbReference>
<accession>A0A7Z9BYI4</accession>
<feature type="transmembrane region" description="Helical" evidence="6">
    <location>
        <begin position="12"/>
        <end position="31"/>
    </location>
</feature>
<keyword evidence="4 6" id="KW-1133">Transmembrane helix</keyword>